<dbReference type="Gene3D" id="3.10.110.10">
    <property type="entry name" value="Ubiquitin Conjugating Enzyme"/>
    <property type="match status" value="1"/>
</dbReference>
<evidence type="ECO:0000259" key="7">
    <source>
        <dbReference type="PROSITE" id="PS50127"/>
    </source>
</evidence>
<dbReference type="Proteomes" id="UP001346149">
    <property type="component" value="Unassembled WGS sequence"/>
</dbReference>
<dbReference type="PANTHER" id="PTHR46116:SF41">
    <property type="entry name" value="UBIQUITIN-CONJUGATING ENZYME E2 25-RELATED"/>
    <property type="match status" value="1"/>
</dbReference>
<dbReference type="InterPro" id="IPR016135">
    <property type="entry name" value="UBQ-conjugating_enzyme/RWD"/>
</dbReference>
<protein>
    <recommendedName>
        <fullName evidence="1">E2 ubiquitin-conjugating enzyme</fullName>
        <ecNumber evidence="1">2.3.2.23</ecNumber>
    </recommendedName>
</protein>
<keyword evidence="4" id="KW-0833">Ubl conjugation pathway</keyword>
<keyword evidence="9" id="KW-1185">Reference proteome</keyword>
<gene>
    <name evidence="8" type="ORF">SAY86_016089</name>
</gene>
<feature type="domain" description="UBC core" evidence="7">
    <location>
        <begin position="418"/>
        <end position="578"/>
    </location>
</feature>
<dbReference type="GO" id="GO:0005524">
    <property type="term" value="F:ATP binding"/>
    <property type="evidence" value="ECO:0007669"/>
    <property type="project" value="UniProtKB-KW"/>
</dbReference>
<evidence type="ECO:0000256" key="2">
    <source>
        <dbReference type="ARBA" id="ARBA00022679"/>
    </source>
</evidence>
<feature type="compositionally biased region" description="Polar residues" evidence="6">
    <location>
        <begin position="196"/>
        <end position="219"/>
    </location>
</feature>
<evidence type="ECO:0000313" key="8">
    <source>
        <dbReference type="EMBL" id="KAK4781987.1"/>
    </source>
</evidence>
<dbReference type="SMART" id="SM00212">
    <property type="entry name" value="UBCc"/>
    <property type="match status" value="1"/>
</dbReference>
<reference evidence="8 9" key="1">
    <citation type="journal article" date="2023" name="Hortic Res">
        <title>Pangenome of water caltrop reveals structural variations and asymmetric subgenome divergence after allopolyploidization.</title>
        <authorList>
            <person name="Zhang X."/>
            <person name="Chen Y."/>
            <person name="Wang L."/>
            <person name="Yuan Y."/>
            <person name="Fang M."/>
            <person name="Shi L."/>
            <person name="Lu R."/>
            <person name="Comes H.P."/>
            <person name="Ma Y."/>
            <person name="Chen Y."/>
            <person name="Huang G."/>
            <person name="Zhou Y."/>
            <person name="Zheng Z."/>
            <person name="Qiu Y."/>
        </authorList>
    </citation>
    <scope>NUCLEOTIDE SEQUENCE [LARGE SCALE GENOMIC DNA]</scope>
    <source>
        <strain evidence="8">F231</strain>
    </source>
</reference>
<evidence type="ECO:0000256" key="5">
    <source>
        <dbReference type="ARBA" id="ARBA00022840"/>
    </source>
</evidence>
<dbReference type="FunFam" id="3.10.110.10:FF:000028">
    <property type="entry name" value="Probable ubiquitin-conjugating enzyme E2 23"/>
    <property type="match status" value="1"/>
</dbReference>
<dbReference type="CDD" id="cd23837">
    <property type="entry name" value="UBCc_UBE2O"/>
    <property type="match status" value="1"/>
</dbReference>
<dbReference type="GO" id="GO:0061631">
    <property type="term" value="F:ubiquitin conjugating enzyme activity"/>
    <property type="evidence" value="ECO:0007669"/>
    <property type="project" value="UniProtKB-EC"/>
</dbReference>
<dbReference type="SUPFAM" id="SSF54495">
    <property type="entry name" value="UBC-like"/>
    <property type="match status" value="1"/>
</dbReference>
<name>A0AAN7LKT8_TRANT</name>
<dbReference type="PANTHER" id="PTHR46116">
    <property type="entry name" value="(E3-INDEPENDENT) E2 UBIQUITIN-CONJUGATING ENZYME"/>
    <property type="match status" value="1"/>
</dbReference>
<keyword evidence="5" id="KW-0067">ATP-binding</keyword>
<evidence type="ECO:0000313" key="9">
    <source>
        <dbReference type="Proteomes" id="UP001346149"/>
    </source>
</evidence>
<dbReference type="EC" id="2.3.2.23" evidence="1"/>
<proteinExistence type="predicted"/>
<feature type="compositionally biased region" description="Polar residues" evidence="6">
    <location>
        <begin position="85"/>
        <end position="97"/>
    </location>
</feature>
<feature type="compositionally biased region" description="Polar residues" evidence="6">
    <location>
        <begin position="685"/>
        <end position="696"/>
    </location>
</feature>
<evidence type="ECO:0000256" key="1">
    <source>
        <dbReference type="ARBA" id="ARBA00012486"/>
    </source>
</evidence>
<comment type="caution">
    <text evidence="8">The sequence shown here is derived from an EMBL/GenBank/DDBJ whole genome shotgun (WGS) entry which is preliminary data.</text>
</comment>
<dbReference type="InterPro" id="IPR000608">
    <property type="entry name" value="UBC"/>
</dbReference>
<keyword evidence="2" id="KW-0808">Transferase</keyword>
<feature type="region of interest" description="Disordered" evidence="6">
    <location>
        <begin position="1"/>
        <end position="20"/>
    </location>
</feature>
<keyword evidence="3" id="KW-0547">Nucleotide-binding</keyword>
<organism evidence="8 9">
    <name type="scientific">Trapa natans</name>
    <name type="common">Water chestnut</name>
    <dbReference type="NCBI Taxonomy" id="22666"/>
    <lineage>
        <taxon>Eukaryota</taxon>
        <taxon>Viridiplantae</taxon>
        <taxon>Streptophyta</taxon>
        <taxon>Embryophyta</taxon>
        <taxon>Tracheophyta</taxon>
        <taxon>Spermatophyta</taxon>
        <taxon>Magnoliopsida</taxon>
        <taxon>eudicotyledons</taxon>
        <taxon>Gunneridae</taxon>
        <taxon>Pentapetalae</taxon>
        <taxon>rosids</taxon>
        <taxon>malvids</taxon>
        <taxon>Myrtales</taxon>
        <taxon>Lythraceae</taxon>
        <taxon>Trapa</taxon>
    </lineage>
</organism>
<feature type="region of interest" description="Disordered" evidence="6">
    <location>
        <begin position="189"/>
        <end position="219"/>
    </location>
</feature>
<sequence length="696" mass="77426">MEEAIVEIPSTVPLSSDPPDQKEAYVYEVIDLDRDEDNADPTLPSNIMKGKAVMNESDGDSNGCCEESLDEYICISDLNGSINGTKSNGLEESSHTSFDGDGQSYDVDPYDSDCMEEDAVDQHDDYDLLQAHFDSMNIAPGVEACVPWFPGTYKNEKKSDAGNNWHQSGSPPAESVGFLKETVSFGLNESDPVEKNTISSISGSNGHANSESHPQVDQRSPWLSLQSMQSKKNESRSQLKGSNINFFVGLEPSKISMFPGTHKNMKSPVSSSNITKFNSSSQLVDDYIPFGFKCYPSKLHVPKKQDVSNFSYQISPPIVSGFHSLPPLDPRLKLLSMGSIPPPVTFSSSIEPFSSSVYTLPEEDGDSQLIQNSSTGHPYGTEDVLRRFEGFKQFDTVQDHSDHQYIKYESAAMQPSKTLAKRIQEEWKILENNLPDNIFVRVYETRIDLLRAVIVGAEGTPYHDGLYFFDMFFPIDYPQNPPHVYYHSRGLRLNPNLYNNGKVCLSLLNTWEGEVSEKWIPGVSTVLQLLVSIQGLILNASPYFNEPGYEHREGTAHGEELSLKYNEDIFVLSLKTMTYVINKPPKHFEDFVMGHFFKRAEDILTACKAYIKGARVGSLVKGGEQNANAGGEGYQPGRFEKILASYIRILARAFMKIGVKDCEELLTYSLPPPTAAQETERQAEGITNSNQVSSPS</sequence>
<evidence type="ECO:0000256" key="6">
    <source>
        <dbReference type="SAM" id="MobiDB-lite"/>
    </source>
</evidence>
<dbReference type="Pfam" id="PF00179">
    <property type="entry name" value="UQ_con"/>
    <property type="match status" value="1"/>
</dbReference>
<evidence type="ECO:0000256" key="3">
    <source>
        <dbReference type="ARBA" id="ARBA00022741"/>
    </source>
</evidence>
<dbReference type="PROSITE" id="PS50127">
    <property type="entry name" value="UBC_2"/>
    <property type="match status" value="1"/>
</dbReference>
<feature type="region of interest" description="Disordered" evidence="6">
    <location>
        <begin position="85"/>
        <end position="104"/>
    </location>
</feature>
<feature type="region of interest" description="Disordered" evidence="6">
    <location>
        <begin position="675"/>
        <end position="696"/>
    </location>
</feature>
<accession>A0AAN7LKT8</accession>
<dbReference type="EMBL" id="JAXQNO010000016">
    <property type="protein sequence ID" value="KAK4781987.1"/>
    <property type="molecule type" value="Genomic_DNA"/>
</dbReference>
<dbReference type="AlphaFoldDB" id="A0AAN7LKT8"/>
<evidence type="ECO:0000256" key="4">
    <source>
        <dbReference type="ARBA" id="ARBA00022786"/>
    </source>
</evidence>